<proteinExistence type="predicted"/>
<feature type="signal peptide" evidence="1">
    <location>
        <begin position="1"/>
        <end position="20"/>
    </location>
</feature>
<feature type="chain" id="PRO_5009385416" evidence="1">
    <location>
        <begin position="21"/>
        <end position="313"/>
    </location>
</feature>
<organism evidence="3 4">
    <name type="scientific">Magnaporthiopsis poae (strain ATCC 64411 / 73-15)</name>
    <name type="common">Kentucky bluegrass fungus</name>
    <name type="synonym">Magnaporthe poae</name>
    <dbReference type="NCBI Taxonomy" id="644358"/>
    <lineage>
        <taxon>Eukaryota</taxon>
        <taxon>Fungi</taxon>
        <taxon>Dikarya</taxon>
        <taxon>Ascomycota</taxon>
        <taxon>Pezizomycotina</taxon>
        <taxon>Sordariomycetes</taxon>
        <taxon>Sordariomycetidae</taxon>
        <taxon>Magnaporthales</taxon>
        <taxon>Magnaporthaceae</taxon>
        <taxon>Magnaporthiopsis</taxon>
    </lineage>
</organism>
<reference evidence="3" key="5">
    <citation type="submission" date="2015-06" db="UniProtKB">
        <authorList>
            <consortium name="EnsemblFungi"/>
        </authorList>
    </citation>
    <scope>IDENTIFICATION</scope>
    <source>
        <strain evidence="3">ATCC 64411</strain>
    </source>
</reference>
<evidence type="ECO:0000313" key="4">
    <source>
        <dbReference type="Proteomes" id="UP000011715"/>
    </source>
</evidence>
<keyword evidence="1" id="KW-0732">Signal</keyword>
<reference evidence="2" key="3">
    <citation type="submission" date="2011-03" db="EMBL/GenBank/DDBJ databases">
        <title>Annotation of Magnaporthe poae ATCC 64411.</title>
        <authorList>
            <person name="Ma L.-J."/>
            <person name="Dead R."/>
            <person name="Young S.K."/>
            <person name="Zeng Q."/>
            <person name="Gargeya S."/>
            <person name="Fitzgerald M."/>
            <person name="Haas B."/>
            <person name="Abouelleil A."/>
            <person name="Alvarado L."/>
            <person name="Arachchi H.M."/>
            <person name="Berlin A."/>
            <person name="Brown A."/>
            <person name="Chapman S.B."/>
            <person name="Chen Z."/>
            <person name="Dunbar C."/>
            <person name="Freedman E."/>
            <person name="Gearin G."/>
            <person name="Gellesch M."/>
            <person name="Goldberg J."/>
            <person name="Griggs A."/>
            <person name="Gujja S."/>
            <person name="Heiman D."/>
            <person name="Howarth C."/>
            <person name="Larson L."/>
            <person name="Lui A."/>
            <person name="MacDonald P.J.P."/>
            <person name="Mehta T."/>
            <person name="Montmayeur A."/>
            <person name="Murphy C."/>
            <person name="Neiman D."/>
            <person name="Pearson M."/>
            <person name="Priest M."/>
            <person name="Roberts A."/>
            <person name="Saif S."/>
            <person name="Shea T."/>
            <person name="Shenoy N."/>
            <person name="Sisk P."/>
            <person name="Stolte C."/>
            <person name="Sykes S."/>
            <person name="Yandava C."/>
            <person name="Wortman J."/>
            <person name="Nusbaum C."/>
            <person name="Birren B."/>
        </authorList>
    </citation>
    <scope>NUCLEOTIDE SEQUENCE</scope>
    <source>
        <strain evidence="2">ATCC 64411</strain>
    </source>
</reference>
<protein>
    <submittedName>
        <fullName evidence="2 3">Uncharacterized protein</fullName>
    </submittedName>
</protein>
<accession>A0A0C4DXA4</accession>
<gene>
    <name evidence="2" type="ORF">MAPG_04645</name>
</gene>
<dbReference type="Proteomes" id="UP000011715">
    <property type="component" value="Unassembled WGS sequence"/>
</dbReference>
<reference evidence="4" key="1">
    <citation type="submission" date="2010-05" db="EMBL/GenBank/DDBJ databases">
        <title>The genome sequence of Magnaporthe poae strain ATCC 64411.</title>
        <authorList>
            <person name="Ma L.-J."/>
            <person name="Dead R."/>
            <person name="Young S."/>
            <person name="Zeng Q."/>
            <person name="Koehrsen M."/>
            <person name="Alvarado L."/>
            <person name="Berlin A."/>
            <person name="Chapman S.B."/>
            <person name="Chen Z."/>
            <person name="Freedman E."/>
            <person name="Gellesch M."/>
            <person name="Goldberg J."/>
            <person name="Griggs A."/>
            <person name="Gujja S."/>
            <person name="Heilman E.R."/>
            <person name="Heiman D."/>
            <person name="Hepburn T."/>
            <person name="Howarth C."/>
            <person name="Jen D."/>
            <person name="Larson L."/>
            <person name="Mehta T."/>
            <person name="Neiman D."/>
            <person name="Pearson M."/>
            <person name="Roberts A."/>
            <person name="Saif S."/>
            <person name="Shea T."/>
            <person name="Shenoy N."/>
            <person name="Sisk P."/>
            <person name="Stolte C."/>
            <person name="Sykes S."/>
            <person name="Walk T."/>
            <person name="White J."/>
            <person name="Yandava C."/>
            <person name="Haas B."/>
            <person name="Nusbaum C."/>
            <person name="Birren B."/>
        </authorList>
    </citation>
    <scope>NUCLEOTIDE SEQUENCE [LARGE SCALE GENOMIC DNA]</scope>
    <source>
        <strain evidence="4">ATCC 64411 / 73-15</strain>
    </source>
</reference>
<evidence type="ECO:0000313" key="3">
    <source>
        <dbReference type="EnsemblFungi" id="MAPG_04645T0"/>
    </source>
</evidence>
<sequence>MLSQLYTAIYLLFFFFYTTPKSQVSQTMLPPPVVSPHSFSLFLFFLRESVYPPHHSSPPPPVRPPHQRPTFMTAMDMETRVAVVVHSVQDAVALKWLRSHSVVIGRTMQAINSLSSVHLFINGSWVRPSPSSVRAGWFRIPGREDPQICSQCGAKRHTCKLVGLRQHVCGWCRKLLDIQHVFTHVHVVGLVRRLSCVGPDWVRPDVGPCSCIMVQPGPEIKTPESYSWARALSAWGLRLQASRSTHQISAGIAAQHPGCRYQDTDLGSCIMPVVQETDSMRWVGVDVHAWVGTPRSPETARFSCPVLTDARMQ</sequence>
<evidence type="ECO:0000256" key="1">
    <source>
        <dbReference type="SAM" id="SignalP"/>
    </source>
</evidence>
<dbReference type="EMBL" id="ADBL01001086">
    <property type="status" value="NOT_ANNOTATED_CDS"/>
    <property type="molecule type" value="Genomic_DNA"/>
</dbReference>
<dbReference type="EnsemblFungi" id="MAPG_04645T0">
    <property type="protein sequence ID" value="MAPG_04645T0"/>
    <property type="gene ID" value="MAPG_04645"/>
</dbReference>
<reference evidence="3" key="4">
    <citation type="journal article" date="2015" name="G3 (Bethesda)">
        <title>Genome sequences of three phytopathogenic species of the Magnaporthaceae family of fungi.</title>
        <authorList>
            <person name="Okagaki L.H."/>
            <person name="Nunes C.C."/>
            <person name="Sailsbery J."/>
            <person name="Clay B."/>
            <person name="Brown D."/>
            <person name="John T."/>
            <person name="Oh Y."/>
            <person name="Young N."/>
            <person name="Fitzgerald M."/>
            <person name="Haas B.J."/>
            <person name="Zeng Q."/>
            <person name="Young S."/>
            <person name="Adiconis X."/>
            <person name="Fan L."/>
            <person name="Levin J.Z."/>
            <person name="Mitchell T.K."/>
            <person name="Okubara P.A."/>
            <person name="Farman M.L."/>
            <person name="Kohn L.M."/>
            <person name="Birren B."/>
            <person name="Ma L.-J."/>
            <person name="Dean R.A."/>
        </authorList>
    </citation>
    <scope>NUCLEOTIDE SEQUENCE</scope>
    <source>
        <strain evidence="3">ATCC 64411 / 73-15</strain>
    </source>
</reference>
<reference evidence="2" key="2">
    <citation type="submission" date="2010-05" db="EMBL/GenBank/DDBJ databases">
        <title>The Genome Sequence of Magnaporthe poae strain ATCC 64411.</title>
        <authorList>
            <consortium name="The Broad Institute Genome Sequencing Platform"/>
            <consortium name="Broad Institute Genome Sequencing Center for Infectious Disease"/>
            <person name="Ma L.-J."/>
            <person name="Dead R."/>
            <person name="Young S."/>
            <person name="Zeng Q."/>
            <person name="Koehrsen M."/>
            <person name="Alvarado L."/>
            <person name="Berlin A."/>
            <person name="Chapman S.B."/>
            <person name="Chen Z."/>
            <person name="Freedman E."/>
            <person name="Gellesch M."/>
            <person name="Goldberg J."/>
            <person name="Griggs A."/>
            <person name="Gujja S."/>
            <person name="Heilman E.R."/>
            <person name="Heiman D."/>
            <person name="Hepburn T."/>
            <person name="Howarth C."/>
            <person name="Jen D."/>
            <person name="Larson L."/>
            <person name="Mehta T."/>
            <person name="Neiman D."/>
            <person name="Pearson M."/>
            <person name="Roberts A."/>
            <person name="Saif S."/>
            <person name="Shea T."/>
            <person name="Shenoy N."/>
            <person name="Sisk P."/>
            <person name="Stolte C."/>
            <person name="Sykes S."/>
            <person name="Walk T."/>
            <person name="White J."/>
            <person name="Yandava C."/>
            <person name="Haas B."/>
            <person name="Nusbaum C."/>
            <person name="Birren B."/>
        </authorList>
    </citation>
    <scope>NUCLEOTIDE SEQUENCE</scope>
    <source>
        <strain evidence="2">ATCC 64411</strain>
    </source>
</reference>
<name>A0A0C4DXA4_MAGP6</name>
<dbReference type="VEuPathDB" id="FungiDB:MAPG_04645"/>
<keyword evidence="4" id="KW-1185">Reference proteome</keyword>
<dbReference type="AlphaFoldDB" id="A0A0C4DXA4"/>
<dbReference type="EMBL" id="GL876968">
    <property type="protein sequence ID" value="KLU85623.1"/>
    <property type="molecule type" value="Genomic_DNA"/>
</dbReference>
<evidence type="ECO:0000313" key="2">
    <source>
        <dbReference type="EMBL" id="KLU85623.1"/>
    </source>
</evidence>